<dbReference type="InterPro" id="IPR036388">
    <property type="entry name" value="WH-like_DNA-bd_sf"/>
</dbReference>
<feature type="domain" description="HTH deoR-type" evidence="5">
    <location>
        <begin position="7"/>
        <end position="62"/>
    </location>
</feature>
<dbReference type="EMBL" id="QYUL01000003">
    <property type="protein sequence ID" value="RJF79239.1"/>
    <property type="molecule type" value="Genomic_DNA"/>
</dbReference>
<evidence type="ECO:0000256" key="2">
    <source>
        <dbReference type="ARBA" id="ARBA00023015"/>
    </source>
</evidence>
<dbReference type="PROSITE" id="PS51000">
    <property type="entry name" value="HTH_DEOR_2"/>
    <property type="match status" value="1"/>
</dbReference>
<evidence type="ECO:0000313" key="7">
    <source>
        <dbReference type="Proteomes" id="UP000283458"/>
    </source>
</evidence>
<dbReference type="PANTHER" id="PTHR30363">
    <property type="entry name" value="HTH-TYPE TRANSCRIPTIONAL REGULATOR SRLR-RELATED"/>
    <property type="match status" value="1"/>
</dbReference>
<dbReference type="SUPFAM" id="SSF100950">
    <property type="entry name" value="NagB/RpiA/CoA transferase-like"/>
    <property type="match status" value="1"/>
</dbReference>
<accession>A0A418VS47</accession>
<dbReference type="Proteomes" id="UP000283458">
    <property type="component" value="Unassembled WGS sequence"/>
</dbReference>
<dbReference type="OrthoDB" id="9814815at2"/>
<evidence type="ECO:0000313" key="6">
    <source>
        <dbReference type="EMBL" id="RJF79239.1"/>
    </source>
</evidence>
<dbReference type="Pfam" id="PF00455">
    <property type="entry name" value="DeoRC"/>
    <property type="match status" value="1"/>
</dbReference>
<organism evidence="6 7">
    <name type="scientific">Azospirillum cavernae</name>
    <dbReference type="NCBI Taxonomy" id="2320860"/>
    <lineage>
        <taxon>Bacteria</taxon>
        <taxon>Pseudomonadati</taxon>
        <taxon>Pseudomonadota</taxon>
        <taxon>Alphaproteobacteria</taxon>
        <taxon>Rhodospirillales</taxon>
        <taxon>Azospirillaceae</taxon>
        <taxon>Azospirillum</taxon>
    </lineage>
</organism>
<keyword evidence="4" id="KW-0804">Transcription</keyword>
<evidence type="ECO:0000256" key="3">
    <source>
        <dbReference type="ARBA" id="ARBA00023125"/>
    </source>
</evidence>
<dbReference type="PANTHER" id="PTHR30363:SF4">
    <property type="entry name" value="GLYCEROL-3-PHOSPHATE REGULON REPRESSOR"/>
    <property type="match status" value="1"/>
</dbReference>
<dbReference type="InterPro" id="IPR037171">
    <property type="entry name" value="NagB/RpiA_transferase-like"/>
</dbReference>
<dbReference type="SMART" id="SM01134">
    <property type="entry name" value="DeoRC"/>
    <property type="match status" value="1"/>
</dbReference>
<proteinExistence type="predicted"/>
<dbReference type="InterPro" id="IPR018356">
    <property type="entry name" value="Tscrpt_reg_HTH_DeoR_CS"/>
</dbReference>
<dbReference type="RefSeq" id="WP_119832695.1">
    <property type="nucleotide sequence ID" value="NZ_QYUL01000003.1"/>
</dbReference>
<keyword evidence="1" id="KW-0678">Repressor</keyword>
<name>A0A418VS47_9PROT</name>
<dbReference type="InterPro" id="IPR014036">
    <property type="entry name" value="DeoR-like_C"/>
</dbReference>
<dbReference type="Gene3D" id="3.40.50.1360">
    <property type="match status" value="1"/>
</dbReference>
<dbReference type="SUPFAM" id="SSF46785">
    <property type="entry name" value="Winged helix' DNA-binding domain"/>
    <property type="match status" value="1"/>
</dbReference>
<evidence type="ECO:0000256" key="4">
    <source>
        <dbReference type="ARBA" id="ARBA00023163"/>
    </source>
</evidence>
<dbReference type="PRINTS" id="PR00037">
    <property type="entry name" value="HTHLACR"/>
</dbReference>
<dbReference type="GO" id="GO:0003700">
    <property type="term" value="F:DNA-binding transcription factor activity"/>
    <property type="evidence" value="ECO:0007669"/>
    <property type="project" value="InterPro"/>
</dbReference>
<dbReference type="Pfam" id="PF08220">
    <property type="entry name" value="HTH_DeoR"/>
    <property type="match status" value="1"/>
</dbReference>
<dbReference type="PROSITE" id="PS00894">
    <property type="entry name" value="HTH_DEOR_1"/>
    <property type="match status" value="1"/>
</dbReference>
<evidence type="ECO:0000256" key="1">
    <source>
        <dbReference type="ARBA" id="ARBA00022491"/>
    </source>
</evidence>
<protein>
    <submittedName>
        <fullName evidence="6">DeoR family transcriptional regulator</fullName>
    </submittedName>
</protein>
<dbReference type="Gene3D" id="1.10.10.10">
    <property type="entry name" value="Winged helix-like DNA-binding domain superfamily/Winged helix DNA-binding domain"/>
    <property type="match status" value="1"/>
</dbReference>
<dbReference type="AlphaFoldDB" id="A0A418VS47"/>
<keyword evidence="3" id="KW-0238">DNA-binding</keyword>
<dbReference type="InterPro" id="IPR001034">
    <property type="entry name" value="DeoR_HTH"/>
</dbReference>
<reference evidence="6 7" key="1">
    <citation type="submission" date="2018-09" db="EMBL/GenBank/DDBJ databases">
        <authorList>
            <person name="Zhu H."/>
        </authorList>
    </citation>
    <scope>NUCLEOTIDE SEQUENCE [LARGE SCALE GENOMIC DNA]</scope>
    <source>
        <strain evidence="6 7">K2W22B-5</strain>
    </source>
</reference>
<gene>
    <name evidence="6" type="ORF">D3877_20720</name>
</gene>
<dbReference type="SMART" id="SM00420">
    <property type="entry name" value="HTH_DEOR"/>
    <property type="match status" value="1"/>
</dbReference>
<dbReference type="InterPro" id="IPR036390">
    <property type="entry name" value="WH_DNA-bd_sf"/>
</dbReference>
<dbReference type="InterPro" id="IPR050313">
    <property type="entry name" value="Carb_Metab_HTH_regulators"/>
</dbReference>
<keyword evidence="2" id="KW-0805">Transcription regulation</keyword>
<keyword evidence="7" id="KW-1185">Reference proteome</keyword>
<evidence type="ECO:0000259" key="5">
    <source>
        <dbReference type="PROSITE" id="PS51000"/>
    </source>
</evidence>
<dbReference type="GO" id="GO:0003677">
    <property type="term" value="F:DNA binding"/>
    <property type="evidence" value="ECO:0007669"/>
    <property type="project" value="UniProtKB-KW"/>
</dbReference>
<sequence>MDARLDAEHRQQEIVALVHAKGMVQIQWLAEHFDVTPQTIRRDIEHLAGQAAVRRFRGGVTVPSSVENIAYTTRQTLMAEEKRRIAEMVARHVPEDASLFLNIGTTTEAVAQALLSHKRLRVLTNNLNVATILHKNTNFALSIAGGQVRERDGGIIGEATVEFIRRYKVDIGIIGISGIDSEGDLLDYDEQEVRVARAIIESSRRVFLVTDHTKFGRNAMIRMADVRVLDDLFTDRLPPPELMEVLTNADCQVHVADGSDPAGAGEEGGFEE</sequence>
<comment type="caution">
    <text evidence="6">The sequence shown here is derived from an EMBL/GenBank/DDBJ whole genome shotgun (WGS) entry which is preliminary data.</text>
</comment>